<feature type="transmembrane region" description="Helical" evidence="8">
    <location>
        <begin position="1203"/>
        <end position="1225"/>
    </location>
</feature>
<dbReference type="Pfam" id="PF12349">
    <property type="entry name" value="Sterol-sensing"/>
    <property type="match status" value="1"/>
</dbReference>
<keyword evidence="3 8" id="KW-1133">Transmembrane helix</keyword>
<evidence type="ECO:0000256" key="2">
    <source>
        <dbReference type="ARBA" id="ARBA00022692"/>
    </source>
</evidence>
<keyword evidence="11" id="KW-1185">Reference proteome</keyword>
<feature type="transmembrane region" description="Helical" evidence="8">
    <location>
        <begin position="708"/>
        <end position="728"/>
    </location>
</feature>
<evidence type="ECO:0000256" key="4">
    <source>
        <dbReference type="ARBA" id="ARBA00023136"/>
    </source>
</evidence>
<keyword evidence="5" id="KW-0325">Glycoprotein</keyword>
<dbReference type="EMBL" id="CP026259">
    <property type="protein sequence ID" value="AWP16472.1"/>
    <property type="molecule type" value="Genomic_DNA"/>
</dbReference>
<feature type="transmembrane region" description="Helical" evidence="8">
    <location>
        <begin position="286"/>
        <end position="308"/>
    </location>
</feature>
<evidence type="ECO:0000313" key="10">
    <source>
        <dbReference type="EMBL" id="AWP16472.1"/>
    </source>
</evidence>
<feature type="region of interest" description="Disordered" evidence="7">
    <location>
        <begin position="1503"/>
        <end position="1542"/>
    </location>
</feature>
<evidence type="ECO:0000313" key="11">
    <source>
        <dbReference type="Proteomes" id="UP000246464"/>
    </source>
</evidence>
<feature type="domain" description="SSD" evidence="9">
    <location>
        <begin position="624"/>
        <end position="762"/>
    </location>
</feature>
<dbReference type="STRING" id="52904.ENSSMAP00000001378"/>
<dbReference type="PANTHER" id="PTHR45951">
    <property type="entry name" value="PROTEIN DISPATCHED-RELATED"/>
    <property type="match status" value="1"/>
</dbReference>
<evidence type="ECO:0000259" key="9">
    <source>
        <dbReference type="PROSITE" id="PS50156"/>
    </source>
</evidence>
<proteinExistence type="inferred from homology"/>
<dbReference type="Gene3D" id="1.20.1640.10">
    <property type="entry name" value="Multidrug efflux transporter AcrB transmembrane domain"/>
    <property type="match status" value="2"/>
</dbReference>
<sequence length="1542" mass="169395">MSAAVHDEATFKPQSSGSCCPSADARCPSLGAPAPRPVGQRPRSVLSITAAPPITAQLAGRLTHTAPALPCSSSVRNQLARLILVDPCLKAGVSREMDACSTIGESTDAIVMDDSPTDERDIQEACQSAIPAVSLCPPDSLCSVEAPLTIIQSEGELCDSCSSLGRPSSSCQLYQVPQGLPSGAYDSPQPPKCPNCSHHGPIKPNTCHDCHSNRTCPRAEGGVVVRVGHSCSSAHQMSRQGAARCHWLHGSNESGTPKPTQRHMVTVREGGLDCILRNYSQVIVDYPLAVLLGCAVLMLGCSLAGLFIGPLPDFSDPLQGFEPRGTYIGVRQSSLSKLQENTGPGKTLSPLPQQLSKSFGAAVDGESSSGQDASRLRFKRMLARDSSSDTFLCDAPGERLAQLVFRSENSASLWSLKAIHAMCEMEQYRIRSQAQFQDLCQQHARVEAEGTSRSGCCPSWSLGNYLAVLNNASCCLSLTSHQVSESLNLLRKCALYYHEGHLVEACVDRPEHGGCSSVPSRCKQSRMVFQILHFLVDKDFLGPQTVEYQIPTLKYSLLFLPVDKGEHMMEIYMNSLEGRDLTYNNTTITGMDFGIKQTLFKHYLARDSVYPVLAVVCLLFTMALYLHSVFIVALSVIAVTGSLLTSYFFYKVAFRLTFFPLVNLSAALILLGSCSNQVFIFADFWNQQLSQNPPASLEKRVHRALQEVGYLILASGLTSSAAFFSGYLSSITAIRCFSVYLGTASFVSSILALVWLPCSFVLRERYTEASSASLAVQGWKPCCSKNTGGFWETSSRKRCLFSLGQRLRKLRRGLTDTSNLLFLKILPCGVVKFRYIWVCWFAVLAAGGTYMSCIDPGMKLPTLESKVIKLFRSNHPFERYDAEYRHMFMFERQRNGEDTPVTLMLVWGVKPTDNGDHFDPKSNGSLVLDPDFNMSRPDAQIWLRDLCGRVQNQSFYSPPSPEDRNIMTDNICLVEQLIHWVSIRRCSESDDALHFCCNNIPFPYTPGVFENCLSMMLAERYAEGHLAHSGGLYFQTDGRVAALVLAFKTTYLYSFNYSTTSAFYREILTWFNREISGAPQGLENVWFISQLSLFDLQQSLSSETLVVAGFSVALTFIMLFLTTWNIPLSIYGTVAVGGSVFVTVGLLVLLEWQLSGIEALFISSAAGLSVDFIADYCISYSLAPHSDKIGRVAHSTKRMGRPVAIVSGTFFSMGIIMLPATALLFRKLGIFLFLVKCVACGFATFFLQSLCCFFGPKKNCGKIALPCFSDQPDGVLPSCSAADPGSSSAANGAFGRSRVRRSYDKEAGGYLYPNHQRQHRQKQTGGGGRGPEQYELQPLAYRLSDSFENSTCTSKLSNRPSVLSDEIEYCGRDMGRNSMDVENDEMCSHQPPPALQTSSPYKENTLRPVGPAQEDLTKDKLLCKTCRGQSGGVTHWTNTSFSSSSSLQETIISHTLETTDQPSLCKDGQTSEEYLHHRSHKGHLSSQSQSSCEGLEDSCETCLSDIEPGPSNTQQHKGEGEAPKPDLPDVWIKRDGQREDTC</sequence>
<feature type="transmembrane region" description="Helical" evidence="8">
    <location>
        <begin position="631"/>
        <end position="650"/>
    </location>
</feature>
<feature type="transmembrane region" description="Helical" evidence="8">
    <location>
        <begin position="1159"/>
        <end position="1183"/>
    </location>
</feature>
<dbReference type="GO" id="GO:0007224">
    <property type="term" value="P:smoothened signaling pathway"/>
    <property type="evidence" value="ECO:0007669"/>
    <property type="project" value="TreeGrafter"/>
</dbReference>
<reference evidence="10 11" key="1">
    <citation type="submission" date="2017-12" db="EMBL/GenBank/DDBJ databases">
        <title>Integrating genomic resources of turbot (Scophthalmus maximus) in depth evaluation of genetic and physical mapping variation across individuals.</title>
        <authorList>
            <person name="Martinez P."/>
        </authorList>
    </citation>
    <scope>NUCLEOTIDE SEQUENCE [LARGE SCALE GENOMIC DNA]</scope>
</reference>
<dbReference type="Proteomes" id="UP000246464">
    <property type="component" value="Chromosome 17"/>
</dbReference>
<feature type="compositionally biased region" description="Basic and acidic residues" evidence="7">
    <location>
        <begin position="1516"/>
        <end position="1542"/>
    </location>
</feature>
<dbReference type="GO" id="GO:0022857">
    <property type="term" value="F:transmembrane transporter activity"/>
    <property type="evidence" value="ECO:0007669"/>
    <property type="project" value="TreeGrafter"/>
</dbReference>
<evidence type="ECO:0000256" key="7">
    <source>
        <dbReference type="SAM" id="MobiDB-lite"/>
    </source>
</evidence>
<comment type="similarity">
    <text evidence="6">Belongs to the dispatched family.</text>
</comment>
<feature type="region of interest" description="Disordered" evidence="7">
    <location>
        <begin position="1309"/>
        <end position="1333"/>
    </location>
</feature>
<feature type="transmembrane region" description="Helical" evidence="8">
    <location>
        <begin position="662"/>
        <end position="682"/>
    </location>
</feature>
<evidence type="ECO:0000256" key="1">
    <source>
        <dbReference type="ARBA" id="ARBA00004141"/>
    </source>
</evidence>
<keyword evidence="4 8" id="KW-0472">Membrane</keyword>
<feature type="region of interest" description="Disordered" evidence="7">
    <location>
        <begin position="1384"/>
        <end position="1413"/>
    </location>
</feature>
<organism evidence="10 11">
    <name type="scientific">Scophthalmus maximus</name>
    <name type="common">Turbot</name>
    <name type="synonym">Psetta maxima</name>
    <dbReference type="NCBI Taxonomy" id="52904"/>
    <lineage>
        <taxon>Eukaryota</taxon>
        <taxon>Metazoa</taxon>
        <taxon>Chordata</taxon>
        <taxon>Craniata</taxon>
        <taxon>Vertebrata</taxon>
        <taxon>Euteleostomi</taxon>
        <taxon>Actinopterygii</taxon>
        <taxon>Neopterygii</taxon>
        <taxon>Teleostei</taxon>
        <taxon>Neoteleostei</taxon>
        <taxon>Acanthomorphata</taxon>
        <taxon>Carangaria</taxon>
        <taxon>Pleuronectiformes</taxon>
        <taxon>Pleuronectoidei</taxon>
        <taxon>Scophthalmidae</taxon>
        <taxon>Scophthalmus</taxon>
    </lineage>
</organism>
<dbReference type="InterPro" id="IPR052081">
    <property type="entry name" value="Dispatched_Hh_regulator"/>
</dbReference>
<dbReference type="GO" id="GO:0016020">
    <property type="term" value="C:membrane"/>
    <property type="evidence" value="ECO:0007669"/>
    <property type="project" value="UniProtKB-SubCell"/>
</dbReference>
<dbReference type="FunFam" id="1.20.1640.10:FF:000011">
    <property type="entry name" value="Dispatched RND transporter family member 1"/>
    <property type="match status" value="1"/>
</dbReference>
<comment type="subcellular location">
    <subcellularLocation>
        <location evidence="1">Membrane</location>
        <topology evidence="1">Multi-pass membrane protein</topology>
    </subcellularLocation>
</comment>
<feature type="transmembrane region" description="Helical" evidence="8">
    <location>
        <begin position="1105"/>
        <end position="1124"/>
    </location>
</feature>
<keyword evidence="2 8" id="KW-0812">Transmembrane</keyword>
<feature type="transmembrane region" description="Helical" evidence="8">
    <location>
        <begin position="740"/>
        <end position="762"/>
    </location>
</feature>
<evidence type="ECO:0000256" key="8">
    <source>
        <dbReference type="SAM" id="Phobius"/>
    </source>
</evidence>
<feature type="transmembrane region" description="Helical" evidence="8">
    <location>
        <begin position="1230"/>
        <end position="1250"/>
    </location>
</feature>
<accession>A0A2U9CP53</accession>
<name>A0A2U9CP53_SCOMX</name>
<dbReference type="PROSITE" id="PS50156">
    <property type="entry name" value="SSD"/>
    <property type="match status" value="1"/>
</dbReference>
<evidence type="ECO:0000256" key="6">
    <source>
        <dbReference type="ARBA" id="ARBA00038046"/>
    </source>
</evidence>
<feature type="transmembrane region" description="Helical" evidence="8">
    <location>
        <begin position="1130"/>
        <end position="1152"/>
    </location>
</feature>
<protein>
    <recommendedName>
        <fullName evidence="9">SSD domain-containing protein</fullName>
    </recommendedName>
</protein>
<dbReference type="InterPro" id="IPR053958">
    <property type="entry name" value="HMGCR/SNAP/NPC1-like_SSD"/>
</dbReference>
<gene>
    <name evidence="10" type="ORF">SMAX5B_000324</name>
</gene>
<dbReference type="InterPro" id="IPR000731">
    <property type="entry name" value="SSD"/>
</dbReference>
<evidence type="ECO:0000256" key="5">
    <source>
        <dbReference type="ARBA" id="ARBA00023180"/>
    </source>
</evidence>
<evidence type="ECO:0000256" key="3">
    <source>
        <dbReference type="ARBA" id="ARBA00022989"/>
    </source>
</evidence>
<dbReference type="PANTHER" id="PTHR45951:SF2">
    <property type="entry name" value="PROTEIN DISPATCHED HOMOLOG 2"/>
    <property type="match status" value="1"/>
</dbReference>
<dbReference type="SUPFAM" id="SSF82866">
    <property type="entry name" value="Multidrug efflux transporter AcrB transmembrane domain"/>
    <property type="match status" value="2"/>
</dbReference>